<gene>
    <name evidence="2" type="ORF">HUW48_08990</name>
</gene>
<dbReference type="EMBL" id="CP055153">
    <property type="protein sequence ID" value="QMU28166.1"/>
    <property type="molecule type" value="Genomic_DNA"/>
</dbReference>
<reference evidence="2 3" key="1">
    <citation type="submission" date="2020-06" db="EMBL/GenBank/DDBJ databases">
        <authorList>
            <person name="Hwang Y.J."/>
        </authorList>
    </citation>
    <scope>NUCLEOTIDE SEQUENCE [LARGE SCALE GENOMIC DNA]</scope>
    <source>
        <strain evidence="2 3">KUDC8001</strain>
    </source>
</reference>
<dbReference type="Proteomes" id="UP000514509">
    <property type="component" value="Chromosome"/>
</dbReference>
<dbReference type="InterPro" id="IPR014710">
    <property type="entry name" value="RmlC-like_jellyroll"/>
</dbReference>
<feature type="domain" description="Cupin type-2" evidence="1">
    <location>
        <begin position="44"/>
        <end position="110"/>
    </location>
</feature>
<sequence length="155" mass="16768">MQTQPLSGGIVHQSQGKNFYLLGHSITTIFSQQTTQGAYYVFEVVTPPGLGLPPHMHEREDEFIYLVEGKLEILLGEKTFLAQAGASIFFPKGVAHAFQNASSKAAKAIFTVVPGANFEAFFTKLAALPPGTPDLPQIIAIFAEYGMQVLLPETA</sequence>
<dbReference type="KEGG" id="add:HUW48_08990"/>
<evidence type="ECO:0000313" key="3">
    <source>
        <dbReference type="Proteomes" id="UP000514509"/>
    </source>
</evidence>
<name>A0A7L7L5S3_9BACT</name>
<organism evidence="2 3">
    <name type="scientific">Adhaeribacter radiodurans</name>
    <dbReference type="NCBI Taxonomy" id="2745197"/>
    <lineage>
        <taxon>Bacteria</taxon>
        <taxon>Pseudomonadati</taxon>
        <taxon>Bacteroidota</taxon>
        <taxon>Cytophagia</taxon>
        <taxon>Cytophagales</taxon>
        <taxon>Hymenobacteraceae</taxon>
        <taxon>Adhaeribacter</taxon>
    </lineage>
</organism>
<dbReference type="SUPFAM" id="SSF51182">
    <property type="entry name" value="RmlC-like cupins"/>
    <property type="match status" value="1"/>
</dbReference>
<accession>A0A7L7L5S3</accession>
<keyword evidence="3" id="KW-1185">Reference proteome</keyword>
<reference evidence="2 3" key="2">
    <citation type="submission" date="2020-08" db="EMBL/GenBank/DDBJ databases">
        <title>Adhaeribacter dokdonensis sp. nov., isolated from the rhizosphere of Elymus tsukushiensis, a plant native to the Dokdo Islands, Republic of Korea.</title>
        <authorList>
            <person name="Ghim S.Y."/>
        </authorList>
    </citation>
    <scope>NUCLEOTIDE SEQUENCE [LARGE SCALE GENOMIC DNA]</scope>
    <source>
        <strain evidence="2 3">KUDC8001</strain>
    </source>
</reference>
<dbReference type="InterPro" id="IPR013096">
    <property type="entry name" value="Cupin_2"/>
</dbReference>
<dbReference type="PANTHER" id="PTHR36440">
    <property type="entry name" value="PUTATIVE (AFU_ORTHOLOGUE AFUA_8G07350)-RELATED"/>
    <property type="match status" value="1"/>
</dbReference>
<evidence type="ECO:0000313" key="2">
    <source>
        <dbReference type="EMBL" id="QMU28166.1"/>
    </source>
</evidence>
<evidence type="ECO:0000259" key="1">
    <source>
        <dbReference type="Pfam" id="PF07883"/>
    </source>
</evidence>
<proteinExistence type="predicted"/>
<dbReference type="RefSeq" id="WP_182415354.1">
    <property type="nucleotide sequence ID" value="NZ_CP055153.1"/>
</dbReference>
<dbReference type="InterPro" id="IPR011051">
    <property type="entry name" value="RmlC_Cupin_sf"/>
</dbReference>
<protein>
    <submittedName>
        <fullName evidence="2">Cupin domain-containing protein</fullName>
    </submittedName>
</protein>
<dbReference type="PANTHER" id="PTHR36440:SF1">
    <property type="entry name" value="PUTATIVE (AFU_ORTHOLOGUE AFUA_8G07350)-RELATED"/>
    <property type="match status" value="1"/>
</dbReference>
<dbReference type="Gene3D" id="2.60.120.10">
    <property type="entry name" value="Jelly Rolls"/>
    <property type="match status" value="1"/>
</dbReference>
<dbReference type="InterPro" id="IPR053146">
    <property type="entry name" value="QDO-like"/>
</dbReference>
<dbReference type="AlphaFoldDB" id="A0A7L7L5S3"/>
<dbReference type="Pfam" id="PF07883">
    <property type="entry name" value="Cupin_2"/>
    <property type="match status" value="1"/>
</dbReference>